<dbReference type="STRING" id="546271.Selsp_1779"/>
<reference evidence="2 3" key="1">
    <citation type="submission" date="2009-09" db="EMBL/GenBank/DDBJ databases">
        <authorList>
            <person name="Weinstock G."/>
            <person name="Sodergren E."/>
            <person name="Clifton S."/>
            <person name="Fulton L."/>
            <person name="Fulton B."/>
            <person name="Courtney L."/>
            <person name="Fronick C."/>
            <person name="Harrison M."/>
            <person name="Strong C."/>
            <person name="Farmer C."/>
            <person name="Delahaunty K."/>
            <person name="Markovic C."/>
            <person name="Hall O."/>
            <person name="Minx P."/>
            <person name="Tomlinson C."/>
            <person name="Mitreva M."/>
            <person name="Nelson J."/>
            <person name="Hou S."/>
            <person name="Wollam A."/>
            <person name="Pepin K.H."/>
            <person name="Johnson M."/>
            <person name="Bhonagiri V."/>
            <person name="Nash W.E."/>
            <person name="Warren W."/>
            <person name="Chinwalla A."/>
            <person name="Mardis E.R."/>
            <person name="Wilson R.K."/>
        </authorList>
    </citation>
    <scope>NUCLEOTIDE SEQUENCE [LARGE SCALE GENOMIC DNA]</scope>
    <source>
        <strain evidence="2">ATCC 35185</strain>
        <strain evidence="3">ATCC 35185 / DSM 20758 / VPI D19B-28</strain>
    </source>
</reference>
<keyword evidence="4" id="KW-1185">Reference proteome</keyword>
<sequence>MNRKKKWYLIDRPDESAKYLQGWAIAGRHLQALFNQYNQKLSNPYTGFCWLRTQITSPTFDSMNFRFKNNVFSVQVEFGIDKNTRRGAFVSEKRKDLQVRICENNDMIPCLFRIFGDDMTTMESGWNLRHTKTGEKIVPLDISDDSFKRVSRWELLHWGIAIVMDNLRKKGYKVLSFTDAPDVMPQLWFEDHSGNKCWVQVIVNKPMSIADFSETFPEEHMGYLAGVTISPVEGEDVLYRSHPAEIEYKGLKKIC</sequence>
<dbReference type="AlphaFoldDB" id="C9LSF0"/>
<dbReference type="KEGG" id="ssg:Selsp_1779"/>
<dbReference type="Proteomes" id="UP000003505">
    <property type="component" value="Unassembled WGS sequence"/>
</dbReference>
<reference evidence="1 4" key="2">
    <citation type="submission" date="2011-04" db="EMBL/GenBank/DDBJ databases">
        <title>The complete genome of Selenomonas sputigena DSM 20758.</title>
        <authorList>
            <consortium name="US DOE Joint Genome Institute (JGI-PGF)"/>
            <person name="Lucas S."/>
            <person name="Copeland A."/>
            <person name="Lapidus A."/>
            <person name="Bruce D."/>
            <person name="Goodwin L."/>
            <person name="Pitluck S."/>
            <person name="Peters L."/>
            <person name="Kyrpides N."/>
            <person name="Mavromatis K."/>
            <person name="Ivanova N."/>
            <person name="Ovchinnikova G."/>
            <person name="Teshima H."/>
            <person name="Detter J.C."/>
            <person name="Tapia R."/>
            <person name="Han C."/>
            <person name="Land M."/>
            <person name="Hauser L."/>
            <person name="Markowitz V."/>
            <person name="Cheng J.-F."/>
            <person name="Hugenholtz P."/>
            <person name="Woyke T."/>
            <person name="Wu D."/>
            <person name="Gronow S."/>
            <person name="Wellnitz S."/>
            <person name="Schneider S."/>
            <person name="Klenk H.-P."/>
            <person name="Eisen J.A."/>
        </authorList>
    </citation>
    <scope>NUCLEOTIDE SEQUENCE [LARGE SCALE GENOMIC DNA]</scope>
    <source>
        <strain evidence="1">ATCC 35185</strain>
        <strain evidence="4">ATCC 35185 / DSM 20758 / VPI D19B-28</strain>
    </source>
</reference>
<organism evidence="2 3">
    <name type="scientific">Selenomonas sputigena (strain ATCC 35185 / DSM 20758 / CCUG 44933 / VPI D19B-28)</name>
    <dbReference type="NCBI Taxonomy" id="546271"/>
    <lineage>
        <taxon>Bacteria</taxon>
        <taxon>Bacillati</taxon>
        <taxon>Bacillota</taxon>
        <taxon>Negativicutes</taxon>
        <taxon>Selenomonadales</taxon>
        <taxon>Selenomonadaceae</taxon>
        <taxon>Selenomonas</taxon>
    </lineage>
</organism>
<dbReference type="HOGENOM" id="CLU_1089467_0_0_9"/>
<name>C9LSF0_SELS3</name>
<accession>C9LSF0</accession>
<evidence type="ECO:0000313" key="4">
    <source>
        <dbReference type="Proteomes" id="UP000011124"/>
    </source>
</evidence>
<protein>
    <submittedName>
        <fullName evidence="2">Uncharacterized protein</fullName>
    </submittedName>
</protein>
<dbReference type="EMBL" id="ACKP02000010">
    <property type="protein sequence ID" value="EEX78190.1"/>
    <property type="molecule type" value="Genomic_DNA"/>
</dbReference>
<evidence type="ECO:0000313" key="3">
    <source>
        <dbReference type="Proteomes" id="UP000003505"/>
    </source>
</evidence>
<dbReference type="EMBL" id="CP002637">
    <property type="protein sequence ID" value="AEC00735.1"/>
    <property type="molecule type" value="Genomic_DNA"/>
</dbReference>
<dbReference type="Proteomes" id="UP000011124">
    <property type="component" value="Chromosome"/>
</dbReference>
<dbReference type="RefSeq" id="WP_006191152.1">
    <property type="nucleotide sequence ID" value="NC_015437.1"/>
</dbReference>
<gene>
    <name evidence="1" type="ordered locus">Selsp_1779</name>
    <name evidence="2" type="ORF">SELSPUOL_00374</name>
</gene>
<evidence type="ECO:0000313" key="2">
    <source>
        <dbReference type="EMBL" id="EEX78190.1"/>
    </source>
</evidence>
<proteinExistence type="predicted"/>
<dbReference type="OrthoDB" id="8479597at2"/>
<evidence type="ECO:0000313" key="1">
    <source>
        <dbReference type="EMBL" id="AEC00735.1"/>
    </source>
</evidence>